<evidence type="ECO:0000313" key="2">
    <source>
        <dbReference type="EMBL" id="WFD01004.1"/>
    </source>
</evidence>
<feature type="compositionally biased region" description="Polar residues" evidence="1">
    <location>
        <begin position="253"/>
        <end position="272"/>
    </location>
</feature>
<accession>A0AAJ5YXD9</accession>
<dbReference type="EMBL" id="CP119949">
    <property type="protein sequence ID" value="WFD01004.1"/>
    <property type="molecule type" value="Genomic_DNA"/>
</dbReference>
<feature type="compositionally biased region" description="Basic and acidic residues" evidence="1">
    <location>
        <begin position="280"/>
        <end position="289"/>
    </location>
</feature>
<evidence type="ECO:0000256" key="1">
    <source>
        <dbReference type="SAM" id="MobiDB-lite"/>
    </source>
</evidence>
<dbReference type="Proteomes" id="UP001219567">
    <property type="component" value="Chromosome 7"/>
</dbReference>
<keyword evidence="3" id="KW-1185">Reference proteome</keyword>
<feature type="region of interest" description="Disordered" evidence="1">
    <location>
        <begin position="219"/>
        <end position="345"/>
    </location>
</feature>
<protein>
    <submittedName>
        <fullName evidence="2">Uncharacterized protein</fullName>
    </submittedName>
</protein>
<name>A0AAJ5YXD9_9BASI</name>
<organism evidence="2 3">
    <name type="scientific">Malassezia yamatoensis</name>
    <dbReference type="NCBI Taxonomy" id="253288"/>
    <lineage>
        <taxon>Eukaryota</taxon>
        <taxon>Fungi</taxon>
        <taxon>Dikarya</taxon>
        <taxon>Basidiomycota</taxon>
        <taxon>Ustilaginomycotina</taxon>
        <taxon>Malasseziomycetes</taxon>
        <taxon>Malasseziales</taxon>
        <taxon>Malasseziaceae</taxon>
        <taxon>Malassezia</taxon>
    </lineage>
</organism>
<feature type="compositionally biased region" description="Acidic residues" evidence="1">
    <location>
        <begin position="299"/>
        <end position="324"/>
    </location>
</feature>
<feature type="region of interest" description="Disordered" evidence="1">
    <location>
        <begin position="140"/>
        <end position="172"/>
    </location>
</feature>
<reference evidence="2 3" key="1">
    <citation type="submission" date="2023-03" db="EMBL/GenBank/DDBJ databases">
        <title>Mating type loci evolution in Malassezia.</title>
        <authorList>
            <person name="Coelho M.A."/>
        </authorList>
    </citation>
    <scope>NUCLEOTIDE SEQUENCE [LARGE SCALE GENOMIC DNA]</scope>
    <source>
        <strain evidence="2 3">CBS 9725</strain>
    </source>
</reference>
<gene>
    <name evidence="2" type="ORF">MYAM1_003764</name>
</gene>
<sequence>MSTKPGTAPLTTRQESRLVMYLDQHILQIQREFQKRFEPNASLPNLHDYLAKWTPILDVVAATPLQKPTASVRDAYLLRLTTDITEGVVGYALHSKSDRDQRLQQVLYWTDVLDQLWTARIRRIPWTLHHARQLAHQRFPNDQSMDQHIKQTESMAPASSIEGTQDDSIPAFDQTDRVRLRDVLSGAEHELFGWMRDARGLPRPPDQDPVEYEREFQRDAQITQASESQSIPPMTPDDHESSSDAEDVPCDDSLTNDSDPSSPAQETQQGNDFDSAALEPKTEEQRRYDSIFQQKLDPDADDDEDDQDEDDQREDDQHEDDQHEDDQHDDGSEPPLKRIKKHDNNLQATELQGYWDTQFASTFARTLQELRK</sequence>
<dbReference type="AlphaFoldDB" id="A0AAJ5YXD9"/>
<evidence type="ECO:0000313" key="3">
    <source>
        <dbReference type="Proteomes" id="UP001219567"/>
    </source>
</evidence>
<proteinExistence type="predicted"/>
<feature type="compositionally biased region" description="Polar residues" evidence="1">
    <location>
        <begin position="220"/>
        <end position="232"/>
    </location>
</feature>